<dbReference type="PANTHER" id="PTHR42771:SF2">
    <property type="entry name" value="IRON(3+)-HYDROXAMATE IMPORT ATP-BINDING PROTEIN FHUC"/>
    <property type="match status" value="1"/>
</dbReference>
<dbReference type="SMART" id="SM00382">
    <property type="entry name" value="AAA"/>
    <property type="match status" value="1"/>
</dbReference>
<keyword evidence="8" id="KW-0406">Ion transport</keyword>
<comment type="caution">
    <text evidence="11">The sequence shown here is derived from an EMBL/GenBank/DDBJ whole genome shotgun (WGS) entry which is preliminary data.</text>
</comment>
<dbReference type="GO" id="GO:0005886">
    <property type="term" value="C:plasma membrane"/>
    <property type="evidence" value="ECO:0007669"/>
    <property type="project" value="UniProtKB-SubCell"/>
</dbReference>
<keyword evidence="5" id="KW-0547">Nucleotide-binding</keyword>
<sequence>MVYLRSISLNVREGAYPFNSPAITRLERMEFGAVTILVGENGSGKSTLLEALARLMRLPAIGAADAGDDATLNAVQPLSDAMRPVFARRPRSGMFLRAEDFFGYTRRISALQAEMRAELERVDLEYANASAFTRDQARMAYAGSLYALNQAHGEDPDARSHGESFVHLFNERVHDGGLYLLDEPEAPLSPLRQLALISLIMKREPRSQFIIATHSPMLTAYPGAQIWSFDDAPARRVDYAELDSVRLIRDFLNAPERYLARLRDE</sequence>
<keyword evidence="2" id="KW-0813">Transport</keyword>
<organism evidence="11 12">
    <name type="scientific">Candidatus Fimadaptatus faecigallinarum</name>
    <dbReference type="NCBI Taxonomy" id="2840814"/>
    <lineage>
        <taxon>Bacteria</taxon>
        <taxon>Bacillati</taxon>
        <taxon>Bacillota</taxon>
        <taxon>Clostridia</taxon>
        <taxon>Eubacteriales</taxon>
        <taxon>Candidatus Fimadaptatus</taxon>
    </lineage>
</organism>
<keyword evidence="7" id="KW-0408">Iron</keyword>
<protein>
    <submittedName>
        <fullName evidence="11">AAA family ATPase</fullName>
    </submittedName>
</protein>
<dbReference type="PANTHER" id="PTHR42771">
    <property type="entry name" value="IRON(3+)-HYDROXAMATE IMPORT ATP-BINDING PROTEIN FHUC"/>
    <property type="match status" value="1"/>
</dbReference>
<evidence type="ECO:0000256" key="9">
    <source>
        <dbReference type="ARBA" id="ARBA00023136"/>
    </source>
</evidence>
<dbReference type="GO" id="GO:0016887">
    <property type="term" value="F:ATP hydrolysis activity"/>
    <property type="evidence" value="ECO:0007669"/>
    <property type="project" value="InterPro"/>
</dbReference>
<dbReference type="InterPro" id="IPR003593">
    <property type="entry name" value="AAA+_ATPase"/>
</dbReference>
<gene>
    <name evidence="11" type="ORF">IAC59_06025</name>
</gene>
<feature type="domain" description="AAA+ ATPase" evidence="10">
    <location>
        <begin position="31"/>
        <end position="252"/>
    </location>
</feature>
<evidence type="ECO:0000256" key="2">
    <source>
        <dbReference type="ARBA" id="ARBA00022448"/>
    </source>
</evidence>
<evidence type="ECO:0000256" key="5">
    <source>
        <dbReference type="ARBA" id="ARBA00022741"/>
    </source>
</evidence>
<dbReference type="AlphaFoldDB" id="A0A9D1LRT1"/>
<dbReference type="Gene3D" id="3.40.50.300">
    <property type="entry name" value="P-loop containing nucleotide triphosphate hydrolases"/>
    <property type="match status" value="2"/>
</dbReference>
<dbReference type="SUPFAM" id="SSF52540">
    <property type="entry name" value="P-loop containing nucleoside triphosphate hydrolases"/>
    <property type="match status" value="1"/>
</dbReference>
<evidence type="ECO:0000256" key="7">
    <source>
        <dbReference type="ARBA" id="ARBA00023004"/>
    </source>
</evidence>
<evidence type="ECO:0000256" key="4">
    <source>
        <dbReference type="ARBA" id="ARBA00022496"/>
    </source>
</evidence>
<dbReference type="InterPro" id="IPR003959">
    <property type="entry name" value="ATPase_AAA_core"/>
</dbReference>
<dbReference type="InterPro" id="IPR003439">
    <property type="entry name" value="ABC_transporter-like_ATP-bd"/>
</dbReference>
<evidence type="ECO:0000313" key="11">
    <source>
        <dbReference type="EMBL" id="HIU46797.1"/>
    </source>
</evidence>
<evidence type="ECO:0000256" key="8">
    <source>
        <dbReference type="ARBA" id="ARBA00023065"/>
    </source>
</evidence>
<evidence type="ECO:0000313" key="12">
    <source>
        <dbReference type="Proteomes" id="UP000824123"/>
    </source>
</evidence>
<reference evidence="11" key="2">
    <citation type="journal article" date="2021" name="PeerJ">
        <title>Extensive microbial diversity within the chicken gut microbiome revealed by metagenomics and culture.</title>
        <authorList>
            <person name="Gilroy R."/>
            <person name="Ravi A."/>
            <person name="Getino M."/>
            <person name="Pursley I."/>
            <person name="Horton D.L."/>
            <person name="Alikhan N.F."/>
            <person name="Baker D."/>
            <person name="Gharbi K."/>
            <person name="Hall N."/>
            <person name="Watson M."/>
            <person name="Adriaenssens E.M."/>
            <person name="Foster-Nyarko E."/>
            <person name="Jarju S."/>
            <person name="Secka A."/>
            <person name="Antonio M."/>
            <person name="Oren A."/>
            <person name="Chaudhuri R.R."/>
            <person name="La Ragione R."/>
            <person name="Hildebrand F."/>
            <person name="Pallen M.J."/>
        </authorList>
    </citation>
    <scope>NUCLEOTIDE SEQUENCE</scope>
    <source>
        <strain evidence="11">ChiSxjej2B14-8506</strain>
    </source>
</reference>
<dbReference type="EMBL" id="DVNK01000038">
    <property type="protein sequence ID" value="HIU46797.1"/>
    <property type="molecule type" value="Genomic_DNA"/>
</dbReference>
<dbReference type="Pfam" id="PF00005">
    <property type="entry name" value="ABC_tran"/>
    <property type="match status" value="1"/>
</dbReference>
<dbReference type="GO" id="GO:0005524">
    <property type="term" value="F:ATP binding"/>
    <property type="evidence" value="ECO:0007669"/>
    <property type="project" value="UniProtKB-KW"/>
</dbReference>
<proteinExistence type="predicted"/>
<evidence type="ECO:0000259" key="10">
    <source>
        <dbReference type="SMART" id="SM00382"/>
    </source>
</evidence>
<evidence type="ECO:0000256" key="3">
    <source>
        <dbReference type="ARBA" id="ARBA00022475"/>
    </source>
</evidence>
<dbReference type="InterPro" id="IPR027417">
    <property type="entry name" value="P-loop_NTPase"/>
</dbReference>
<keyword evidence="9" id="KW-0472">Membrane</keyword>
<comment type="subcellular location">
    <subcellularLocation>
        <location evidence="1">Cell membrane</location>
        <topology evidence="1">Peripheral membrane protein</topology>
    </subcellularLocation>
</comment>
<name>A0A9D1LRT1_9FIRM</name>
<reference evidence="11" key="1">
    <citation type="submission" date="2020-10" db="EMBL/GenBank/DDBJ databases">
        <authorList>
            <person name="Gilroy R."/>
        </authorList>
    </citation>
    <scope>NUCLEOTIDE SEQUENCE</scope>
    <source>
        <strain evidence="11">ChiSxjej2B14-8506</strain>
    </source>
</reference>
<evidence type="ECO:0000256" key="1">
    <source>
        <dbReference type="ARBA" id="ARBA00004202"/>
    </source>
</evidence>
<dbReference type="Pfam" id="PF13304">
    <property type="entry name" value="AAA_21"/>
    <property type="match status" value="1"/>
</dbReference>
<keyword evidence="3" id="KW-1003">Cell membrane</keyword>
<dbReference type="Proteomes" id="UP000824123">
    <property type="component" value="Unassembled WGS sequence"/>
</dbReference>
<keyword evidence="6" id="KW-0067">ATP-binding</keyword>
<accession>A0A9D1LRT1</accession>
<evidence type="ECO:0000256" key="6">
    <source>
        <dbReference type="ARBA" id="ARBA00022840"/>
    </source>
</evidence>
<dbReference type="GO" id="GO:0006826">
    <property type="term" value="P:iron ion transport"/>
    <property type="evidence" value="ECO:0007669"/>
    <property type="project" value="UniProtKB-KW"/>
</dbReference>
<dbReference type="InterPro" id="IPR051535">
    <property type="entry name" value="Siderophore_ABC-ATPase"/>
</dbReference>
<keyword evidence="4" id="KW-0410">Iron transport</keyword>